<keyword evidence="5" id="KW-0067">ATP-binding</keyword>
<dbReference type="InterPro" id="IPR008271">
    <property type="entry name" value="Ser/Thr_kinase_AS"/>
</dbReference>
<feature type="coiled-coil region" evidence="6">
    <location>
        <begin position="1641"/>
        <end position="1689"/>
    </location>
</feature>
<evidence type="ECO:0000256" key="6">
    <source>
        <dbReference type="SAM" id="Coils"/>
    </source>
</evidence>
<dbReference type="RefSeq" id="XP_002676357.1">
    <property type="nucleotide sequence ID" value="XM_002676311.1"/>
</dbReference>
<dbReference type="InterPro" id="IPR000719">
    <property type="entry name" value="Prot_kinase_dom"/>
</dbReference>
<dbReference type="InterPro" id="IPR050660">
    <property type="entry name" value="NEK_Ser/Thr_kinase"/>
</dbReference>
<accession>D2VHM4</accession>
<dbReference type="Pfam" id="PF00069">
    <property type="entry name" value="Pkinase"/>
    <property type="match status" value="2"/>
</dbReference>
<dbReference type="Gene3D" id="3.30.200.20">
    <property type="entry name" value="Phosphorylase Kinase, domain 1"/>
    <property type="match status" value="1"/>
</dbReference>
<dbReference type="SUPFAM" id="SSF56112">
    <property type="entry name" value="Protein kinase-like (PK-like)"/>
    <property type="match status" value="1"/>
</dbReference>
<dbReference type="GeneID" id="8863333"/>
<dbReference type="PROSITE" id="PS50011">
    <property type="entry name" value="PROTEIN_KINASE_DOM"/>
    <property type="match status" value="1"/>
</dbReference>
<dbReference type="InterPro" id="IPR004155">
    <property type="entry name" value="PBS_lyase_HEAT"/>
</dbReference>
<dbReference type="Gene3D" id="1.25.10.10">
    <property type="entry name" value="Leucine-rich Repeat Variant"/>
    <property type="match status" value="2"/>
</dbReference>
<dbReference type="SUPFAM" id="SSF48371">
    <property type="entry name" value="ARM repeat"/>
    <property type="match status" value="1"/>
</dbReference>
<dbReference type="EMBL" id="GG738872">
    <property type="protein sequence ID" value="EFC43613.1"/>
    <property type="molecule type" value="Genomic_DNA"/>
</dbReference>
<evidence type="ECO:0000256" key="2">
    <source>
        <dbReference type="ARBA" id="ARBA00022679"/>
    </source>
</evidence>
<dbReference type="KEGG" id="ngr:NAEGRDRAFT_79999"/>
<keyword evidence="2" id="KW-0808">Transferase</keyword>
<dbReference type="VEuPathDB" id="AmoebaDB:NAEGRDRAFT_79999"/>
<evidence type="ECO:0000256" key="4">
    <source>
        <dbReference type="ARBA" id="ARBA00022777"/>
    </source>
</evidence>
<dbReference type="EC" id="2.7.11.1" evidence="1"/>
<dbReference type="eggNOG" id="KOG0576">
    <property type="taxonomic scope" value="Eukaryota"/>
</dbReference>
<dbReference type="InterPro" id="IPR011009">
    <property type="entry name" value="Kinase-like_dom_sf"/>
</dbReference>
<dbReference type="InterPro" id="IPR027417">
    <property type="entry name" value="P-loop_NTPase"/>
</dbReference>
<keyword evidence="9" id="KW-1185">Reference proteome</keyword>
<evidence type="ECO:0000313" key="8">
    <source>
        <dbReference type="EMBL" id="EFC43613.1"/>
    </source>
</evidence>
<sequence>MLTQKYNPKMKLGSGAEGLVYLVEEKSTNKLFAIKMITLFEEENFEKIKKEVDLVRKFHEHNNIVRYFDYFEERTIDAFAGVELRLFFVMEYCDKGSLETIIQEYLKEGQHKNSGSEDLAADKHLPFSFIISTIKQLTSVLVYIHNQQIVHRDLKPANLLFKAVSSTNISITETSNESTTTTTTAVSTSKEQHSTSCTSISENDNIIENCKKEAYNDWVLKLSDFGFTKQMKDNMAQSFVGTIQYMSPELFSSKKYDAGTDIWSFGVCILRMFAFLDETKVPDLRHEIKKDSEFVCKLCKKYKAPKVVEEIVYACLLLDPTDRPTAAEISQFLEEFEKSGGTVSLLKKVKFTPPPSSQNLNDQNGMLDVSITMDDELSSSSSSDGSLPLEKIINDKAREFWKQHSWERRVNWMDFREAYINLIQQLKIEEKKNENNEITTESPGINISYTGISMTDFMRGLKTGVCNKYFDTVSIEDLNELTKQAGFPFNPEYVINLAAYEITDDKEVDIEDVTMDTETFMRAQSKYLETILTCDKVFIDPISQEPLQIDQHLAPLELVETNEWNDLLKTEQEIEEDDEKKTKVERGSSQYYEDAVDFLSSTSDRPLKYLILGSAACGKTCMMKRLCYKAAQSAYKRAGDTNSFDLVPLMVPVANIPVEEHDNIPFKLKCIRASADTFNKGLKYSADVEKFLLNVWQCGRLLLLLDGLDEGGENRAKLEKQICKLNFRELGGILTTSRVSGFEQEEAKNVFDSFKIARIKPLTYQIQKQVALSRGLKDPKFFQSLQKYKELAKIPLLLSLMIQEYKQNKELPDIRSVLYDHACETMISVYIDKVRPHTTKQERRDLFEMLYAVASILHDNTKRYFTSAYIEKHLQEITTIVDLEASANNSVTNGSQPPLSSQSITNANNLTANESGTNFSSSSSEPSRNVYETWKTFHQDIDDGHFPLIIRLGNNYSFAHLSFQEYFVAKVWSDARRVSRIREQKKGRLNFFSRKKENLPIVFSSETKKLIIDPWFRETFLICAGSMSRDDFNEFINYLSENFKKSSAIDNLLLQMIRTERPSDERDQYSEIEKNITTQKKLKNMILEGLIHDSSVLREMTTKRVALYESDLTNVIAYLLKVVTKNKDKTKSATHSLLDIFQQLKDDKEFRYRTTKRLIESLADKQWKIGEQSVIALLAIAEKEDTRITKKLWTLMTKPPIEVQVRACYAISVLAKRGDSKFINKFMEILLSETIKEGRYMDKMIESLTNICVRADEIVLSQIRSNIKQAQNKLIRHGLITALGKISAPGDKQTIKLLVQILSKEKSSDTLTFVVDALKMVCEARETTNLSIAIKLLKDHIAYRPDKSLREEYEEYEFSFNDLNQKIMELIQALLLGREYSKRDTKDMSLYVKGLTEQLNKDSNFKKLVYELYDTMFTLAITGDSQIRKTTVSTFSAMVDHNDEELLTFIFDKIKNDLLKNIMTEDKSMEITTVIFLLGVVFANTANSQAINVLLELLESNSSNAYLLGEIFTAMGNVAPRNDTFLIEMMTKYLEMEKDAHMQEKELWKLKSRIISALENICLREENNERLVTKMLQLLEVCPQKFSHTFKPTCIKAIGRLLKKGEKDAINKLGPLAADKDSFIRKAVAYTLGLISDKANKNAVRVLKDMLEDENAEVRQEVIESLGKVADLEQLVTSLKANISETIRTALFQMIIYQIRESRQENPKFSLPSKQVKHLESLNCTEARFILLENYSV</sequence>
<gene>
    <name evidence="8" type="ORF">NAEGRDRAFT_79999</name>
</gene>
<dbReference type="OMA" id="HACETMI"/>
<evidence type="ECO:0000313" key="9">
    <source>
        <dbReference type="Proteomes" id="UP000006671"/>
    </source>
</evidence>
<evidence type="ECO:0000259" key="7">
    <source>
        <dbReference type="PROSITE" id="PS50011"/>
    </source>
</evidence>
<dbReference type="PANTHER" id="PTHR43671:SF13">
    <property type="entry name" value="SERINE_THREONINE-PROTEIN KINASE NEK2"/>
    <property type="match status" value="1"/>
</dbReference>
<dbReference type="SMART" id="SM00567">
    <property type="entry name" value="EZ_HEAT"/>
    <property type="match status" value="3"/>
</dbReference>
<protein>
    <recommendedName>
        <fullName evidence="1">non-specific serine/threonine protein kinase</fullName>
        <ecNumber evidence="1">2.7.11.1</ecNumber>
    </recommendedName>
</protein>
<dbReference type="InterPro" id="IPR016024">
    <property type="entry name" value="ARM-type_fold"/>
</dbReference>
<evidence type="ECO:0000256" key="1">
    <source>
        <dbReference type="ARBA" id="ARBA00012513"/>
    </source>
</evidence>
<dbReference type="InterPro" id="IPR011989">
    <property type="entry name" value="ARM-like"/>
</dbReference>
<dbReference type="OrthoDB" id="40902at2759"/>
<reference evidence="8 9" key="1">
    <citation type="journal article" date="2010" name="Cell">
        <title>The genome of Naegleria gruberi illuminates early eukaryotic versatility.</title>
        <authorList>
            <person name="Fritz-Laylin L.K."/>
            <person name="Prochnik S.E."/>
            <person name="Ginger M.L."/>
            <person name="Dacks J.B."/>
            <person name="Carpenter M.L."/>
            <person name="Field M.C."/>
            <person name="Kuo A."/>
            <person name="Paredez A."/>
            <person name="Chapman J."/>
            <person name="Pham J."/>
            <person name="Shu S."/>
            <person name="Neupane R."/>
            <person name="Cipriano M."/>
            <person name="Mancuso J."/>
            <person name="Tu H."/>
            <person name="Salamov A."/>
            <person name="Lindquist E."/>
            <person name="Shapiro H."/>
            <person name="Lucas S."/>
            <person name="Grigoriev I.V."/>
            <person name="Cande W.Z."/>
            <person name="Fulton C."/>
            <person name="Rokhsar D.S."/>
            <person name="Dawson S.C."/>
        </authorList>
    </citation>
    <scope>NUCLEOTIDE SEQUENCE [LARGE SCALE GENOMIC DNA]</scope>
    <source>
        <strain evidence="8 9">NEG-M</strain>
    </source>
</reference>
<dbReference type="GO" id="GO:0005524">
    <property type="term" value="F:ATP binding"/>
    <property type="evidence" value="ECO:0007669"/>
    <property type="project" value="UniProtKB-KW"/>
</dbReference>
<feature type="domain" description="Protein kinase" evidence="7">
    <location>
        <begin position="6"/>
        <end position="333"/>
    </location>
</feature>
<dbReference type="PANTHER" id="PTHR43671">
    <property type="entry name" value="SERINE/THREONINE-PROTEIN KINASE NEK"/>
    <property type="match status" value="1"/>
</dbReference>
<dbReference type="Gene3D" id="3.40.50.300">
    <property type="entry name" value="P-loop containing nucleotide triphosphate hydrolases"/>
    <property type="match status" value="1"/>
</dbReference>
<proteinExistence type="predicted"/>
<keyword evidence="6" id="KW-0175">Coiled coil</keyword>
<dbReference type="Proteomes" id="UP000006671">
    <property type="component" value="Unassembled WGS sequence"/>
</dbReference>
<evidence type="ECO:0000256" key="3">
    <source>
        <dbReference type="ARBA" id="ARBA00022741"/>
    </source>
</evidence>
<keyword evidence="4" id="KW-0418">Kinase</keyword>
<dbReference type="InParanoid" id="D2VHM4"/>
<dbReference type="SMART" id="SM00220">
    <property type="entry name" value="S_TKc"/>
    <property type="match status" value="1"/>
</dbReference>
<dbReference type="PROSITE" id="PS00108">
    <property type="entry name" value="PROTEIN_KINASE_ST"/>
    <property type="match status" value="1"/>
</dbReference>
<evidence type="ECO:0000256" key="5">
    <source>
        <dbReference type="ARBA" id="ARBA00022840"/>
    </source>
</evidence>
<dbReference type="GO" id="GO:0004674">
    <property type="term" value="F:protein serine/threonine kinase activity"/>
    <property type="evidence" value="ECO:0007669"/>
    <property type="project" value="UniProtKB-EC"/>
</dbReference>
<keyword evidence="3" id="KW-0547">Nucleotide-binding</keyword>
<name>D2VHM4_NAEGR</name>
<dbReference type="Pfam" id="PF13646">
    <property type="entry name" value="HEAT_2"/>
    <property type="match status" value="1"/>
</dbReference>
<dbReference type="Gene3D" id="1.10.510.10">
    <property type="entry name" value="Transferase(Phosphotransferase) domain 1"/>
    <property type="match status" value="1"/>
</dbReference>
<organism evidence="9">
    <name type="scientific">Naegleria gruberi</name>
    <name type="common">Amoeba</name>
    <dbReference type="NCBI Taxonomy" id="5762"/>
    <lineage>
        <taxon>Eukaryota</taxon>
        <taxon>Discoba</taxon>
        <taxon>Heterolobosea</taxon>
        <taxon>Tetramitia</taxon>
        <taxon>Eutetramitia</taxon>
        <taxon>Vahlkampfiidae</taxon>
        <taxon>Naegleria</taxon>
    </lineage>
</organism>